<reference evidence="3 4" key="1">
    <citation type="submission" date="2022-04" db="EMBL/GenBank/DDBJ databases">
        <title>Proposal of a three novel species of Scandinavium, Scandinavium hiltneri, Scandinavium manionii, Scandinavium tedordense.</title>
        <authorList>
            <person name="Maddock D.W."/>
            <person name="Brady C.L."/>
            <person name="Denman S."/>
            <person name="Arnold D."/>
        </authorList>
    </citation>
    <scope>NUCLEOTIDE SEQUENCE [LARGE SCALE GENOMIC DNA]</scope>
    <source>
        <strain evidence="3 4">H11S7</strain>
    </source>
</reference>
<protein>
    <submittedName>
        <fullName evidence="3">Glutathione S-transferase family protein</fullName>
    </submittedName>
</protein>
<evidence type="ECO:0000313" key="4">
    <source>
        <dbReference type="Proteomes" id="UP001205357"/>
    </source>
</evidence>
<dbReference type="SUPFAM" id="SSF47616">
    <property type="entry name" value="GST C-terminal domain-like"/>
    <property type="match status" value="1"/>
</dbReference>
<dbReference type="SUPFAM" id="SSF52833">
    <property type="entry name" value="Thioredoxin-like"/>
    <property type="match status" value="1"/>
</dbReference>
<dbReference type="Proteomes" id="UP001205357">
    <property type="component" value="Unassembled WGS sequence"/>
</dbReference>
<feature type="domain" description="GST N-terminal" evidence="1">
    <location>
        <begin position="1"/>
        <end position="82"/>
    </location>
</feature>
<dbReference type="RefSeq" id="WP_258987022.1">
    <property type="nucleotide sequence ID" value="NZ_JALIGE010000069.1"/>
</dbReference>
<keyword evidence="4" id="KW-1185">Reference proteome</keyword>
<proteinExistence type="predicted"/>
<evidence type="ECO:0000259" key="1">
    <source>
        <dbReference type="PROSITE" id="PS50404"/>
    </source>
</evidence>
<dbReference type="PROSITE" id="PS50404">
    <property type="entry name" value="GST_NTER"/>
    <property type="match status" value="1"/>
</dbReference>
<dbReference type="InterPro" id="IPR010987">
    <property type="entry name" value="Glutathione-S-Trfase_C-like"/>
</dbReference>
<evidence type="ECO:0000313" key="3">
    <source>
        <dbReference type="EMBL" id="MCS2160449.1"/>
    </source>
</evidence>
<name>A0ABT2DXV4_9ENTR</name>
<dbReference type="PANTHER" id="PTHR44051:SF8">
    <property type="entry name" value="GLUTATHIONE S-TRANSFERASE GSTA"/>
    <property type="match status" value="1"/>
</dbReference>
<dbReference type="EMBL" id="JALIGE010000069">
    <property type="protein sequence ID" value="MCS2160449.1"/>
    <property type="molecule type" value="Genomic_DNA"/>
</dbReference>
<dbReference type="Pfam" id="PF13409">
    <property type="entry name" value="GST_N_2"/>
    <property type="match status" value="1"/>
</dbReference>
<dbReference type="InterPro" id="IPR004045">
    <property type="entry name" value="Glutathione_S-Trfase_N"/>
</dbReference>
<dbReference type="InterPro" id="IPR036249">
    <property type="entry name" value="Thioredoxin-like_sf"/>
</dbReference>
<dbReference type="Gene3D" id="3.40.30.10">
    <property type="entry name" value="Glutaredoxin"/>
    <property type="match status" value="1"/>
</dbReference>
<evidence type="ECO:0000259" key="2">
    <source>
        <dbReference type="PROSITE" id="PS50405"/>
    </source>
</evidence>
<dbReference type="PANTHER" id="PTHR44051">
    <property type="entry name" value="GLUTATHIONE S-TRANSFERASE-RELATED"/>
    <property type="match status" value="1"/>
</dbReference>
<dbReference type="InterPro" id="IPR036282">
    <property type="entry name" value="Glutathione-S-Trfase_C_sf"/>
</dbReference>
<dbReference type="CDD" id="cd03057">
    <property type="entry name" value="GST_N_Beta"/>
    <property type="match status" value="1"/>
</dbReference>
<feature type="domain" description="GST C-terminal" evidence="2">
    <location>
        <begin position="86"/>
        <end position="210"/>
    </location>
</feature>
<organism evidence="3 4">
    <name type="scientific">Scandinavium hiltneri</name>
    <dbReference type="NCBI Taxonomy" id="2926519"/>
    <lineage>
        <taxon>Bacteria</taxon>
        <taxon>Pseudomonadati</taxon>
        <taxon>Pseudomonadota</taxon>
        <taxon>Gammaproteobacteria</taxon>
        <taxon>Enterobacterales</taxon>
        <taxon>Enterobacteriaceae</taxon>
        <taxon>Scandinavium</taxon>
    </lineage>
</organism>
<dbReference type="Gene3D" id="1.20.1050.10">
    <property type="match status" value="1"/>
</dbReference>
<gene>
    <name evidence="3" type="ORF">MUU47_04775</name>
</gene>
<sequence>MLTLYGVPGWGSAISEVMLTMAEMPYHFVNVNGFDNPGPQHDVLAQINPLCQVPTLRLDDGSVMTESAAIALMILDHRPELAPPIGSAQRTLFQRLLVWLVANVYPTFTYADYPERFAPGAPEQLQNSCIAYRKTLYQWLDGQLVGPYAMGDNVTLMDAYIVVMRTWGPRAAWFAENCPRLSAIADHIEKREALHHVLSENDIITAQNAN</sequence>
<dbReference type="PROSITE" id="PS50405">
    <property type="entry name" value="GST_CTER"/>
    <property type="match status" value="1"/>
</dbReference>
<accession>A0ABT2DXV4</accession>
<comment type="caution">
    <text evidence="3">The sequence shown here is derived from an EMBL/GenBank/DDBJ whole genome shotgun (WGS) entry which is preliminary data.</text>
</comment>